<dbReference type="Pfam" id="PF00903">
    <property type="entry name" value="Glyoxalase"/>
    <property type="match status" value="1"/>
</dbReference>
<feature type="domain" description="VOC" evidence="2">
    <location>
        <begin position="6"/>
        <end position="122"/>
    </location>
</feature>
<evidence type="ECO:0000313" key="3">
    <source>
        <dbReference type="EMBL" id="KKR06776.1"/>
    </source>
</evidence>
<comment type="caution">
    <text evidence="3">The sequence shown here is derived from an EMBL/GenBank/DDBJ whole genome shotgun (WGS) entry which is preliminary data.</text>
</comment>
<dbReference type="GO" id="GO:0051213">
    <property type="term" value="F:dioxygenase activity"/>
    <property type="evidence" value="ECO:0007669"/>
    <property type="project" value="UniProtKB-KW"/>
</dbReference>
<dbReference type="CDD" id="cd06587">
    <property type="entry name" value="VOC"/>
    <property type="match status" value="1"/>
</dbReference>
<organism evidence="3 4">
    <name type="scientific">Candidatus Yanofskybacteria bacterium GW2011_GWD1_39_16</name>
    <dbReference type="NCBI Taxonomy" id="1619030"/>
    <lineage>
        <taxon>Bacteria</taxon>
        <taxon>Candidatus Yanofskyibacteriota</taxon>
    </lineage>
</organism>
<dbReference type="AlphaFoldDB" id="A0A837HP53"/>
<dbReference type="PANTHER" id="PTHR36113:SF6">
    <property type="entry name" value="FOSFOMYCIN RESISTANCE PROTEIN FOSX"/>
    <property type="match status" value="1"/>
</dbReference>
<dbReference type="Gene3D" id="3.10.180.10">
    <property type="entry name" value="2,3-Dihydroxybiphenyl 1,2-Dioxygenase, domain 1"/>
    <property type="match status" value="1"/>
</dbReference>
<evidence type="ECO:0000313" key="4">
    <source>
        <dbReference type="Proteomes" id="UP000033996"/>
    </source>
</evidence>
<proteinExistence type="predicted"/>
<dbReference type="SUPFAM" id="SSF54593">
    <property type="entry name" value="Glyoxalase/Bleomycin resistance protein/Dihydroxybiphenyl dioxygenase"/>
    <property type="match status" value="1"/>
</dbReference>
<dbReference type="PANTHER" id="PTHR36113">
    <property type="entry name" value="LYASE, PUTATIVE-RELATED-RELATED"/>
    <property type="match status" value="1"/>
</dbReference>
<dbReference type="InterPro" id="IPR051332">
    <property type="entry name" value="Fosfomycin_Res_Enzymes"/>
</dbReference>
<dbReference type="InterPro" id="IPR029068">
    <property type="entry name" value="Glyas_Bleomycin-R_OHBP_Dase"/>
</dbReference>
<sequence>MENKATIKHIEFWVSNLERSIGFYERIFGLIGWDKTESNAFNNGETKIYFVEQNVKPEKTIGPRRICFLVASQNVVDEVAGFLLKIQADIIRGPLESKYNDRSSYTVDFRDPDGYIIEVATKSIILR</sequence>
<gene>
    <name evidence="3" type="ORF">UT35_C0033G0004</name>
</gene>
<dbReference type="InterPro" id="IPR037523">
    <property type="entry name" value="VOC_core"/>
</dbReference>
<evidence type="ECO:0000256" key="1">
    <source>
        <dbReference type="ARBA" id="ARBA00022723"/>
    </source>
</evidence>
<dbReference type="PROSITE" id="PS51819">
    <property type="entry name" value="VOC"/>
    <property type="match status" value="1"/>
</dbReference>
<dbReference type="PROSITE" id="PS00934">
    <property type="entry name" value="GLYOXALASE_I_1"/>
    <property type="match status" value="1"/>
</dbReference>
<dbReference type="EMBL" id="LBWL01000033">
    <property type="protein sequence ID" value="KKR06776.1"/>
    <property type="molecule type" value="Genomic_DNA"/>
</dbReference>
<dbReference type="InterPro" id="IPR004360">
    <property type="entry name" value="Glyas_Fos-R_dOase_dom"/>
</dbReference>
<keyword evidence="1" id="KW-0479">Metal-binding</keyword>
<dbReference type="GO" id="GO:0046872">
    <property type="term" value="F:metal ion binding"/>
    <property type="evidence" value="ECO:0007669"/>
    <property type="project" value="UniProtKB-KW"/>
</dbReference>
<dbReference type="InterPro" id="IPR018146">
    <property type="entry name" value="Glyoxalase_1_CS"/>
</dbReference>
<evidence type="ECO:0000259" key="2">
    <source>
        <dbReference type="PROSITE" id="PS51819"/>
    </source>
</evidence>
<reference evidence="3 4" key="1">
    <citation type="journal article" date="2015" name="Nature">
        <title>rRNA introns, odd ribosomes, and small enigmatic genomes across a large radiation of phyla.</title>
        <authorList>
            <person name="Brown C.T."/>
            <person name="Hug L.A."/>
            <person name="Thomas B.C."/>
            <person name="Sharon I."/>
            <person name="Castelle C.J."/>
            <person name="Singh A."/>
            <person name="Wilkins M.J."/>
            <person name="Williams K.H."/>
            <person name="Banfield J.F."/>
        </authorList>
    </citation>
    <scope>NUCLEOTIDE SEQUENCE [LARGE SCALE GENOMIC DNA]</scope>
</reference>
<protein>
    <submittedName>
        <fullName evidence="3">Glyoxalase/bleomycin resistance protein/dioxygenase</fullName>
    </submittedName>
</protein>
<dbReference type="GO" id="GO:0004462">
    <property type="term" value="F:lactoylglutathione lyase activity"/>
    <property type="evidence" value="ECO:0007669"/>
    <property type="project" value="InterPro"/>
</dbReference>
<keyword evidence="3" id="KW-0223">Dioxygenase</keyword>
<accession>A0A837HP53</accession>
<keyword evidence="3" id="KW-0560">Oxidoreductase</keyword>
<name>A0A837HP53_9BACT</name>
<dbReference type="Proteomes" id="UP000033996">
    <property type="component" value="Unassembled WGS sequence"/>
</dbReference>